<dbReference type="InterPro" id="IPR050266">
    <property type="entry name" value="AB_hydrolase_sf"/>
</dbReference>
<dbReference type="Gene3D" id="3.40.50.1820">
    <property type="entry name" value="alpha/beta hydrolase"/>
    <property type="match status" value="1"/>
</dbReference>
<evidence type="ECO:0000313" key="2">
    <source>
        <dbReference type="EMBL" id="RBP16796.1"/>
    </source>
</evidence>
<name>A0A366FRL2_9HYPH</name>
<dbReference type="Proteomes" id="UP000253529">
    <property type="component" value="Unassembled WGS sequence"/>
</dbReference>
<dbReference type="InterPro" id="IPR029058">
    <property type="entry name" value="AB_hydrolase_fold"/>
</dbReference>
<organism evidence="2 3">
    <name type="scientific">Roseiarcus fermentans</name>
    <dbReference type="NCBI Taxonomy" id="1473586"/>
    <lineage>
        <taxon>Bacteria</taxon>
        <taxon>Pseudomonadati</taxon>
        <taxon>Pseudomonadota</taxon>
        <taxon>Alphaproteobacteria</taxon>
        <taxon>Hyphomicrobiales</taxon>
        <taxon>Roseiarcaceae</taxon>
        <taxon>Roseiarcus</taxon>
    </lineage>
</organism>
<evidence type="ECO:0000259" key="1">
    <source>
        <dbReference type="Pfam" id="PF00561"/>
    </source>
</evidence>
<dbReference type="GO" id="GO:0016020">
    <property type="term" value="C:membrane"/>
    <property type="evidence" value="ECO:0007669"/>
    <property type="project" value="TreeGrafter"/>
</dbReference>
<sequence length="339" mass="37333">MDSRVSRGGPSPAHGAIPSLVFEDHRISSDTAGIELSIRNKRPADLVDYRPDRTIVMVHGATYSSGSLYDVAFGGFSFMDYLAAAGFDVFAVDVRGYGRSTRPPEMEVDASLNPPLVDTARGVGDFAAAVAFVSRHRGLDRVNLFAMSWGGTVAGAFAAAHPGRVEKLALLAPQWLSDQPSRLDIGGKLDSYRLVGVREAMSRWLAGAPEARQDTLIPAGWFDAWVTATLAEDPWSSEKAPGMLRATNGPIQDIRSYWSVGRPFYDPSAISAPVLLLHGEWDRDVPLMSAQNYFLQLTGAAYRRWVEIGEATHMMLLERNRLQVFKAIETFFREDFHPE</sequence>
<dbReference type="AlphaFoldDB" id="A0A366FRL2"/>
<gene>
    <name evidence="2" type="ORF">DFR50_10473</name>
</gene>
<comment type="caution">
    <text evidence="2">The sequence shown here is derived from an EMBL/GenBank/DDBJ whole genome shotgun (WGS) entry which is preliminary data.</text>
</comment>
<keyword evidence="2" id="KW-0378">Hydrolase</keyword>
<dbReference type="GO" id="GO:0016787">
    <property type="term" value="F:hydrolase activity"/>
    <property type="evidence" value="ECO:0007669"/>
    <property type="project" value="UniProtKB-KW"/>
</dbReference>
<reference evidence="2 3" key="1">
    <citation type="submission" date="2018-06" db="EMBL/GenBank/DDBJ databases">
        <title>Genomic Encyclopedia of Type Strains, Phase IV (KMG-IV): sequencing the most valuable type-strain genomes for metagenomic binning, comparative biology and taxonomic classification.</title>
        <authorList>
            <person name="Goeker M."/>
        </authorList>
    </citation>
    <scope>NUCLEOTIDE SEQUENCE [LARGE SCALE GENOMIC DNA]</scope>
    <source>
        <strain evidence="2 3">DSM 24875</strain>
    </source>
</reference>
<dbReference type="PANTHER" id="PTHR43798">
    <property type="entry name" value="MONOACYLGLYCEROL LIPASE"/>
    <property type="match status" value="1"/>
</dbReference>
<evidence type="ECO:0000313" key="3">
    <source>
        <dbReference type="Proteomes" id="UP000253529"/>
    </source>
</evidence>
<dbReference type="SUPFAM" id="SSF53474">
    <property type="entry name" value="alpha/beta-Hydrolases"/>
    <property type="match status" value="1"/>
</dbReference>
<accession>A0A366FRL2</accession>
<dbReference type="PANTHER" id="PTHR43798:SF33">
    <property type="entry name" value="HYDROLASE, PUTATIVE (AFU_ORTHOLOGUE AFUA_2G14860)-RELATED"/>
    <property type="match status" value="1"/>
</dbReference>
<keyword evidence="3" id="KW-1185">Reference proteome</keyword>
<dbReference type="RefSeq" id="WP_113888039.1">
    <property type="nucleotide sequence ID" value="NZ_QNRK01000004.1"/>
</dbReference>
<dbReference type="EMBL" id="QNRK01000004">
    <property type="protein sequence ID" value="RBP16796.1"/>
    <property type="molecule type" value="Genomic_DNA"/>
</dbReference>
<dbReference type="InterPro" id="IPR000073">
    <property type="entry name" value="AB_hydrolase_1"/>
</dbReference>
<dbReference type="Pfam" id="PF00561">
    <property type="entry name" value="Abhydrolase_1"/>
    <property type="match status" value="1"/>
</dbReference>
<dbReference type="OrthoDB" id="5492442at2"/>
<protein>
    <submittedName>
        <fullName evidence="2">Alpha-beta hydrolase superfamily lysophospholipase</fullName>
    </submittedName>
</protein>
<feature type="domain" description="AB hydrolase-1" evidence="1">
    <location>
        <begin position="54"/>
        <end position="318"/>
    </location>
</feature>
<proteinExistence type="predicted"/>